<feature type="transmembrane region" description="Helical" evidence="1">
    <location>
        <begin position="26"/>
        <end position="48"/>
    </location>
</feature>
<keyword evidence="1" id="KW-0812">Transmembrane</keyword>
<evidence type="ECO:0000313" key="2">
    <source>
        <dbReference type="EMBL" id="TCT01911.1"/>
    </source>
</evidence>
<gene>
    <name evidence="2" type="ORF">EDC64_116110</name>
</gene>
<organism evidence="2 3">
    <name type="scientific">Aquabacter spiritensis</name>
    <dbReference type="NCBI Taxonomy" id="933073"/>
    <lineage>
        <taxon>Bacteria</taxon>
        <taxon>Pseudomonadati</taxon>
        <taxon>Pseudomonadota</taxon>
        <taxon>Alphaproteobacteria</taxon>
        <taxon>Hyphomicrobiales</taxon>
        <taxon>Xanthobacteraceae</taxon>
        <taxon>Aquabacter</taxon>
    </lineage>
</organism>
<proteinExistence type="predicted"/>
<dbReference type="AlphaFoldDB" id="A0A4R3LP18"/>
<protein>
    <recommendedName>
        <fullName evidence="4">DUF1109 domain-containing protein</fullName>
    </recommendedName>
</protein>
<dbReference type="Proteomes" id="UP000294664">
    <property type="component" value="Unassembled WGS sequence"/>
</dbReference>
<reference evidence="2 3" key="1">
    <citation type="submission" date="2019-03" db="EMBL/GenBank/DDBJ databases">
        <title>Genomic Encyclopedia of Type Strains, Phase IV (KMG-IV): sequencing the most valuable type-strain genomes for metagenomic binning, comparative biology and taxonomic classification.</title>
        <authorList>
            <person name="Goeker M."/>
        </authorList>
    </citation>
    <scope>NUCLEOTIDE SEQUENCE [LARGE SCALE GENOMIC DNA]</scope>
    <source>
        <strain evidence="2 3">DSM 9035</strain>
    </source>
</reference>
<feature type="transmembrane region" description="Helical" evidence="1">
    <location>
        <begin position="131"/>
        <end position="149"/>
    </location>
</feature>
<evidence type="ECO:0000313" key="3">
    <source>
        <dbReference type="Proteomes" id="UP000294664"/>
    </source>
</evidence>
<dbReference type="EMBL" id="SMAI01000016">
    <property type="protein sequence ID" value="TCT01911.1"/>
    <property type="molecule type" value="Genomic_DNA"/>
</dbReference>
<feature type="transmembrane region" description="Helical" evidence="1">
    <location>
        <begin position="161"/>
        <end position="178"/>
    </location>
</feature>
<dbReference type="OrthoDB" id="7764375at2"/>
<dbReference type="InterPro" id="IPR009495">
    <property type="entry name" value="NrsF"/>
</dbReference>
<feature type="transmembrane region" description="Helical" evidence="1">
    <location>
        <begin position="91"/>
        <end position="111"/>
    </location>
</feature>
<feature type="transmembrane region" description="Helical" evidence="1">
    <location>
        <begin position="60"/>
        <end position="79"/>
    </location>
</feature>
<dbReference type="RefSeq" id="WP_132034860.1">
    <property type="nucleotide sequence ID" value="NZ_SMAI01000016.1"/>
</dbReference>
<accession>A0A4R3LP18</accession>
<sequence>MKTDDLISMLGANVERVDRRQFVRTLSSAVVVGAIVALGAMLFTFGIRADLDEAGALTSLFLKLAFTMGILVPASVYLIRLSRPGGERKTSIALMALPFIAIMLLAAISLSSAPSSHWNKMITGDQWLECLLSIPTIAIVPFAVIIWAVRRTAPTDLVRTGALVGLIAGAVSATGYALHCIDDSLPFIALWYGGTIALCSFAGAKLGPWLLRW</sequence>
<feature type="transmembrane region" description="Helical" evidence="1">
    <location>
        <begin position="190"/>
        <end position="211"/>
    </location>
</feature>
<keyword evidence="1" id="KW-1133">Transmembrane helix</keyword>
<keyword evidence="3" id="KW-1185">Reference proteome</keyword>
<dbReference type="Pfam" id="PF06532">
    <property type="entry name" value="NrsF"/>
    <property type="match status" value="1"/>
</dbReference>
<keyword evidence="1" id="KW-0472">Membrane</keyword>
<evidence type="ECO:0008006" key="4">
    <source>
        <dbReference type="Google" id="ProtNLM"/>
    </source>
</evidence>
<name>A0A4R3LP18_9HYPH</name>
<comment type="caution">
    <text evidence="2">The sequence shown here is derived from an EMBL/GenBank/DDBJ whole genome shotgun (WGS) entry which is preliminary data.</text>
</comment>
<evidence type="ECO:0000256" key="1">
    <source>
        <dbReference type="SAM" id="Phobius"/>
    </source>
</evidence>